<dbReference type="InterPro" id="IPR014284">
    <property type="entry name" value="RNA_pol_sigma-70_dom"/>
</dbReference>
<dbReference type="GO" id="GO:0006352">
    <property type="term" value="P:DNA-templated transcription initiation"/>
    <property type="evidence" value="ECO:0007669"/>
    <property type="project" value="InterPro"/>
</dbReference>
<proteinExistence type="inferred from homology"/>
<dbReference type="InterPro" id="IPR000792">
    <property type="entry name" value="Tscrpt_reg_LuxR_C"/>
</dbReference>
<dbReference type="InterPro" id="IPR039425">
    <property type="entry name" value="RNA_pol_sigma-70-like"/>
</dbReference>
<dbReference type="SUPFAM" id="SSF88659">
    <property type="entry name" value="Sigma3 and sigma4 domains of RNA polymerase sigma factors"/>
    <property type="match status" value="1"/>
</dbReference>
<keyword evidence="2" id="KW-0805">Transcription regulation</keyword>
<dbReference type="Pfam" id="PF04542">
    <property type="entry name" value="Sigma70_r2"/>
    <property type="match status" value="1"/>
</dbReference>
<evidence type="ECO:0000256" key="3">
    <source>
        <dbReference type="ARBA" id="ARBA00023082"/>
    </source>
</evidence>
<organism evidence="7 8">
    <name type="scientific">Pelagicoccus mobilis</name>
    <dbReference type="NCBI Taxonomy" id="415221"/>
    <lineage>
        <taxon>Bacteria</taxon>
        <taxon>Pseudomonadati</taxon>
        <taxon>Verrucomicrobiota</taxon>
        <taxon>Opitutia</taxon>
        <taxon>Puniceicoccales</taxon>
        <taxon>Pelagicoccaceae</taxon>
        <taxon>Pelagicoccus</taxon>
    </lineage>
</organism>
<dbReference type="PROSITE" id="PS00622">
    <property type="entry name" value="HTH_LUXR_1"/>
    <property type="match status" value="1"/>
</dbReference>
<keyword evidence="4" id="KW-0238">DNA-binding</keyword>
<dbReference type="SUPFAM" id="SSF88946">
    <property type="entry name" value="Sigma2 domain of RNA polymerase sigma factors"/>
    <property type="match status" value="1"/>
</dbReference>
<evidence type="ECO:0000259" key="6">
    <source>
        <dbReference type="PROSITE" id="PS00622"/>
    </source>
</evidence>
<evidence type="ECO:0000256" key="1">
    <source>
        <dbReference type="ARBA" id="ARBA00010641"/>
    </source>
</evidence>
<dbReference type="NCBIfam" id="TIGR02937">
    <property type="entry name" value="sigma70-ECF"/>
    <property type="match status" value="1"/>
</dbReference>
<evidence type="ECO:0000256" key="4">
    <source>
        <dbReference type="ARBA" id="ARBA00023125"/>
    </source>
</evidence>
<keyword evidence="3" id="KW-0731">Sigma factor</keyword>
<dbReference type="GO" id="GO:0003677">
    <property type="term" value="F:DNA binding"/>
    <property type="evidence" value="ECO:0007669"/>
    <property type="project" value="UniProtKB-KW"/>
</dbReference>
<feature type="domain" description="HTH luxR-type" evidence="6">
    <location>
        <begin position="158"/>
        <end position="185"/>
    </location>
</feature>
<protein>
    <submittedName>
        <fullName evidence="7">RNA polymerase sigma factor</fullName>
    </submittedName>
</protein>
<dbReference type="InterPro" id="IPR007627">
    <property type="entry name" value="RNA_pol_sigma70_r2"/>
</dbReference>
<accession>A0A934VRQ1</accession>
<evidence type="ECO:0000313" key="8">
    <source>
        <dbReference type="Proteomes" id="UP000617628"/>
    </source>
</evidence>
<evidence type="ECO:0000256" key="2">
    <source>
        <dbReference type="ARBA" id="ARBA00023015"/>
    </source>
</evidence>
<dbReference type="Gene3D" id="1.10.1740.10">
    <property type="match status" value="1"/>
</dbReference>
<comment type="caution">
    <text evidence="7">The sequence shown here is derived from an EMBL/GenBank/DDBJ whole genome shotgun (WGS) entry which is preliminary data.</text>
</comment>
<name>A0A934VRQ1_9BACT</name>
<dbReference type="GO" id="GO:0016987">
    <property type="term" value="F:sigma factor activity"/>
    <property type="evidence" value="ECO:0007669"/>
    <property type="project" value="UniProtKB-KW"/>
</dbReference>
<gene>
    <name evidence="7" type="ORF">JIN87_12620</name>
</gene>
<reference evidence="7" key="1">
    <citation type="submission" date="2021-01" db="EMBL/GenBank/DDBJ databases">
        <title>Modified the classification status of verrucomicrobia.</title>
        <authorList>
            <person name="Feng X."/>
        </authorList>
    </citation>
    <scope>NUCLEOTIDE SEQUENCE</scope>
    <source>
        <strain evidence="7">KCTC 13126</strain>
    </source>
</reference>
<evidence type="ECO:0000313" key="7">
    <source>
        <dbReference type="EMBL" id="MBK1877714.1"/>
    </source>
</evidence>
<comment type="similarity">
    <text evidence="1">Belongs to the sigma-70 factor family. ECF subfamily.</text>
</comment>
<dbReference type="AlphaFoldDB" id="A0A934VRQ1"/>
<keyword evidence="8" id="KW-1185">Reference proteome</keyword>
<dbReference type="InterPro" id="IPR013325">
    <property type="entry name" value="RNA_pol_sigma_r2"/>
</dbReference>
<dbReference type="RefSeq" id="WP_200355927.1">
    <property type="nucleotide sequence ID" value="NZ_JAENIL010000021.1"/>
</dbReference>
<dbReference type="InterPro" id="IPR013324">
    <property type="entry name" value="RNA_pol_sigma_r3/r4-like"/>
</dbReference>
<keyword evidence="5" id="KW-0804">Transcription</keyword>
<dbReference type="PANTHER" id="PTHR43133:SF8">
    <property type="entry name" value="RNA POLYMERASE SIGMA FACTOR HI_1459-RELATED"/>
    <property type="match status" value="1"/>
</dbReference>
<dbReference type="EMBL" id="JAENIL010000021">
    <property type="protein sequence ID" value="MBK1877714.1"/>
    <property type="molecule type" value="Genomic_DNA"/>
</dbReference>
<evidence type="ECO:0000256" key="5">
    <source>
        <dbReference type="ARBA" id="ARBA00023163"/>
    </source>
</evidence>
<dbReference type="Proteomes" id="UP000617628">
    <property type="component" value="Unassembled WGS sequence"/>
</dbReference>
<sequence length="199" mass="23210">MGSSDENNTRYTLLHRALDMKDDKAWAELVTHYRRFILYVLGELQVNASDREDLCQQVLISLMEDLPNYDRERGRFRSWLSGVIRNKAVMFFRSQSRYQKRLENARQKALLEGDEHSSDVDEYIEQEWVAYIGTQAMERVRDAFEGRAVEVFEMGLDGVSAGDIAEKTGLTISTVYSLRKRVKKRLSEEIYELKAELEP</sequence>
<dbReference type="PANTHER" id="PTHR43133">
    <property type="entry name" value="RNA POLYMERASE ECF-TYPE SIGMA FACTO"/>
    <property type="match status" value="1"/>
</dbReference>